<evidence type="ECO:0000313" key="1">
    <source>
        <dbReference type="EMBL" id="GGC96355.1"/>
    </source>
</evidence>
<dbReference type="NCBIfam" id="TIGR04197">
    <property type="entry name" value="T7SS_SACOL2603"/>
    <property type="match status" value="1"/>
</dbReference>
<sequence>MPETISSNSAVAQQLATGISQSIQQINQHTITTANQTTVQGNSLAKSSAESGNESITAFRDALLKDLGNLKSVASEFEALNQELSNIVYPEFNK</sequence>
<dbReference type="RefSeq" id="WP_088270397.1">
    <property type="nucleotide sequence ID" value="NZ_BMKI01000006.1"/>
</dbReference>
<organism evidence="1 2">
    <name type="scientific">Enterococcus wangshanyuanii</name>
    <dbReference type="NCBI Taxonomy" id="2005703"/>
    <lineage>
        <taxon>Bacteria</taxon>
        <taxon>Bacillati</taxon>
        <taxon>Bacillota</taxon>
        <taxon>Bacilli</taxon>
        <taxon>Lactobacillales</taxon>
        <taxon>Enterococcaceae</taxon>
        <taxon>Enterococcus</taxon>
    </lineage>
</organism>
<comment type="caution">
    <text evidence="1">The sequence shown here is derived from an EMBL/GenBank/DDBJ whole genome shotgun (WGS) entry which is preliminary data.</text>
</comment>
<name>A0ABQ1PFP1_9ENTE</name>
<dbReference type="EMBL" id="BMKI01000006">
    <property type="protein sequence ID" value="GGC96355.1"/>
    <property type="molecule type" value="Genomic_DNA"/>
</dbReference>
<dbReference type="Proteomes" id="UP000630615">
    <property type="component" value="Unassembled WGS sequence"/>
</dbReference>
<dbReference type="InterPro" id="IPR021477">
    <property type="entry name" value="TVIIS_effector_SACOL2603_fam"/>
</dbReference>
<evidence type="ECO:0008006" key="3">
    <source>
        <dbReference type="Google" id="ProtNLM"/>
    </source>
</evidence>
<reference evidence="2" key="1">
    <citation type="journal article" date="2019" name="Int. J. Syst. Evol. Microbiol.">
        <title>The Global Catalogue of Microorganisms (GCM) 10K type strain sequencing project: providing services to taxonomists for standard genome sequencing and annotation.</title>
        <authorList>
            <consortium name="The Broad Institute Genomics Platform"/>
            <consortium name="The Broad Institute Genome Sequencing Center for Infectious Disease"/>
            <person name="Wu L."/>
            <person name="Ma J."/>
        </authorList>
    </citation>
    <scope>NUCLEOTIDE SEQUENCE [LARGE SCALE GENOMIC DNA]</scope>
    <source>
        <strain evidence="2">CGMCC 1.15942</strain>
    </source>
</reference>
<proteinExistence type="predicted"/>
<accession>A0ABQ1PFP1</accession>
<keyword evidence="2" id="KW-1185">Reference proteome</keyword>
<protein>
    <recommendedName>
        <fullName evidence="3">TIGR04197 family type VII secretion effector</fullName>
    </recommendedName>
</protein>
<gene>
    <name evidence="1" type="ORF">GCM10011573_27460</name>
</gene>
<evidence type="ECO:0000313" key="2">
    <source>
        <dbReference type="Proteomes" id="UP000630615"/>
    </source>
</evidence>